<comment type="cofactor">
    <cofactor evidence="8">
        <name>Mg(2+)</name>
        <dbReference type="ChEBI" id="CHEBI:18420"/>
    </cofactor>
</comment>
<proteinExistence type="inferred from homology"/>
<dbReference type="InterPro" id="IPR008278">
    <property type="entry name" value="4-PPantetheinyl_Trfase_dom"/>
</dbReference>
<dbReference type="InterPro" id="IPR004568">
    <property type="entry name" value="Ppantetheine-prot_Trfase_dom"/>
</dbReference>
<dbReference type="AlphaFoldDB" id="A0A6G5QGT5"/>
<evidence type="ECO:0000313" key="11">
    <source>
        <dbReference type="Proteomes" id="UP000503264"/>
    </source>
</evidence>
<keyword evidence="1 8" id="KW-0444">Lipid biosynthesis</keyword>
<keyword evidence="4 8" id="KW-0276">Fatty acid metabolism</keyword>
<protein>
    <recommendedName>
        <fullName evidence="8">Holo-[acyl-carrier-protein] synthase</fullName>
        <shortName evidence="8">Holo-ACP synthase</shortName>
        <ecNumber evidence="8">2.7.8.7</ecNumber>
    </recommendedName>
    <alternativeName>
        <fullName evidence="8">4'-phosphopantetheinyl transferase AcpS</fullName>
    </alternativeName>
</protein>
<evidence type="ECO:0000256" key="1">
    <source>
        <dbReference type="ARBA" id="ARBA00022516"/>
    </source>
</evidence>
<dbReference type="RefSeq" id="WP_171993831.1">
    <property type="nucleotide sequence ID" value="NZ_CP012542.1"/>
</dbReference>
<evidence type="ECO:0000259" key="9">
    <source>
        <dbReference type="Pfam" id="PF01648"/>
    </source>
</evidence>
<keyword evidence="5 8" id="KW-0460">Magnesium</keyword>
<keyword evidence="6 8" id="KW-0443">Lipid metabolism</keyword>
<evidence type="ECO:0000256" key="4">
    <source>
        <dbReference type="ARBA" id="ARBA00022832"/>
    </source>
</evidence>
<dbReference type="InterPro" id="IPR002582">
    <property type="entry name" value="ACPS"/>
</dbReference>
<feature type="domain" description="4'-phosphopantetheinyl transferase" evidence="9">
    <location>
        <begin position="2"/>
        <end position="110"/>
    </location>
</feature>
<accession>A0A6G5QGT5</accession>
<gene>
    <name evidence="8 10" type="primary">acpS</name>
    <name evidence="10" type="ORF">CMUC_1131</name>
</gene>
<dbReference type="NCBIfam" id="TIGR00556">
    <property type="entry name" value="pantethn_trn"/>
    <property type="match status" value="1"/>
</dbReference>
<feature type="binding site" evidence="8">
    <location>
        <position position="50"/>
    </location>
    <ligand>
        <name>Mg(2+)</name>
        <dbReference type="ChEBI" id="CHEBI:18420"/>
    </ligand>
</feature>
<sequence length="117" mass="12838">MIGIDIVAIDRISRLKKRFGDSFLRRFLSDDEISLAKNDTTLAGFWAAKEAASKALGVGISKECGFDDIKISKNSKNAPMIDFSEHILREFNIKNASLSITHDGGFAIAVVALNLKH</sequence>
<keyword evidence="11" id="KW-1185">Reference proteome</keyword>
<dbReference type="Pfam" id="PF01648">
    <property type="entry name" value="ACPS"/>
    <property type="match status" value="1"/>
</dbReference>
<dbReference type="Gene3D" id="3.90.470.20">
    <property type="entry name" value="4'-phosphopantetheinyl transferase domain"/>
    <property type="match status" value="1"/>
</dbReference>
<dbReference type="EMBL" id="CP012542">
    <property type="protein sequence ID" value="QCD44905.1"/>
    <property type="molecule type" value="Genomic_DNA"/>
</dbReference>
<comment type="function">
    <text evidence="8">Transfers the 4'-phosphopantetheine moiety from coenzyme A to a Ser of acyl-carrier-protein.</text>
</comment>
<feature type="binding site" evidence="8">
    <location>
        <position position="5"/>
    </location>
    <ligand>
        <name>Mg(2+)</name>
        <dbReference type="ChEBI" id="CHEBI:18420"/>
    </ligand>
</feature>
<dbReference type="EC" id="2.7.8.7" evidence="8"/>
<comment type="subcellular location">
    <subcellularLocation>
        <location evidence="8">Cytoplasm</location>
    </subcellularLocation>
</comment>
<evidence type="ECO:0000256" key="5">
    <source>
        <dbReference type="ARBA" id="ARBA00022842"/>
    </source>
</evidence>
<evidence type="ECO:0000256" key="3">
    <source>
        <dbReference type="ARBA" id="ARBA00022723"/>
    </source>
</evidence>
<dbReference type="GO" id="GO:0000287">
    <property type="term" value="F:magnesium ion binding"/>
    <property type="evidence" value="ECO:0007669"/>
    <property type="project" value="UniProtKB-UniRule"/>
</dbReference>
<keyword evidence="7 8" id="KW-0275">Fatty acid biosynthesis</keyword>
<organism evidence="10 11">
    <name type="scientific">Campylobacter mucosalis CCUG 21559</name>
    <dbReference type="NCBI Taxonomy" id="1032067"/>
    <lineage>
        <taxon>Bacteria</taxon>
        <taxon>Pseudomonadati</taxon>
        <taxon>Campylobacterota</taxon>
        <taxon>Epsilonproteobacteria</taxon>
        <taxon>Campylobacterales</taxon>
        <taxon>Campylobacteraceae</taxon>
        <taxon>Campylobacter</taxon>
    </lineage>
</organism>
<evidence type="ECO:0000256" key="8">
    <source>
        <dbReference type="HAMAP-Rule" id="MF_00101"/>
    </source>
</evidence>
<evidence type="ECO:0000313" key="10">
    <source>
        <dbReference type="EMBL" id="QCD44905.1"/>
    </source>
</evidence>
<keyword evidence="3 8" id="KW-0479">Metal-binding</keyword>
<evidence type="ECO:0000256" key="6">
    <source>
        <dbReference type="ARBA" id="ARBA00023098"/>
    </source>
</evidence>
<comment type="similarity">
    <text evidence="8">Belongs to the P-Pant transferase superfamily. AcpS family.</text>
</comment>
<keyword evidence="8" id="KW-0963">Cytoplasm</keyword>
<evidence type="ECO:0000256" key="7">
    <source>
        <dbReference type="ARBA" id="ARBA00023160"/>
    </source>
</evidence>
<dbReference type="SUPFAM" id="SSF56214">
    <property type="entry name" value="4'-phosphopantetheinyl transferase"/>
    <property type="match status" value="1"/>
</dbReference>
<keyword evidence="2 8" id="KW-0808">Transferase</keyword>
<dbReference type="GO" id="GO:0005737">
    <property type="term" value="C:cytoplasm"/>
    <property type="evidence" value="ECO:0007669"/>
    <property type="project" value="UniProtKB-SubCell"/>
</dbReference>
<dbReference type="GO" id="GO:0006633">
    <property type="term" value="P:fatty acid biosynthetic process"/>
    <property type="evidence" value="ECO:0007669"/>
    <property type="project" value="UniProtKB-UniRule"/>
</dbReference>
<dbReference type="Proteomes" id="UP000503264">
    <property type="component" value="Chromosome"/>
</dbReference>
<dbReference type="HAMAP" id="MF_00101">
    <property type="entry name" value="AcpS"/>
    <property type="match status" value="1"/>
</dbReference>
<name>A0A6G5QGT5_9BACT</name>
<reference evidence="10 11" key="1">
    <citation type="submission" date="2016-07" db="EMBL/GenBank/DDBJ databases">
        <title>Comparative genomics of the Campylobacter concisus group.</title>
        <authorList>
            <person name="Miller W.G."/>
            <person name="Yee E."/>
            <person name="Chapman M.H."/>
            <person name="Huynh S."/>
            <person name="Bono J.L."/>
            <person name="On S.L.W."/>
            <person name="StLeger J."/>
            <person name="Foster G."/>
            <person name="Parker C.T."/>
        </authorList>
    </citation>
    <scope>NUCLEOTIDE SEQUENCE [LARGE SCALE GENOMIC DNA]</scope>
    <source>
        <strain evidence="10 11">CCUG 21559</strain>
    </source>
</reference>
<dbReference type="NCBIfam" id="TIGR00516">
    <property type="entry name" value="acpS"/>
    <property type="match status" value="1"/>
</dbReference>
<evidence type="ECO:0000256" key="2">
    <source>
        <dbReference type="ARBA" id="ARBA00022679"/>
    </source>
</evidence>
<dbReference type="GO" id="GO:0008897">
    <property type="term" value="F:holo-[acyl-carrier-protein] synthase activity"/>
    <property type="evidence" value="ECO:0007669"/>
    <property type="project" value="UniProtKB-UniRule"/>
</dbReference>
<comment type="catalytic activity">
    <reaction evidence="8">
        <text>apo-[ACP] + CoA = holo-[ACP] + adenosine 3',5'-bisphosphate + H(+)</text>
        <dbReference type="Rhea" id="RHEA:12068"/>
        <dbReference type="Rhea" id="RHEA-COMP:9685"/>
        <dbReference type="Rhea" id="RHEA-COMP:9690"/>
        <dbReference type="ChEBI" id="CHEBI:15378"/>
        <dbReference type="ChEBI" id="CHEBI:29999"/>
        <dbReference type="ChEBI" id="CHEBI:57287"/>
        <dbReference type="ChEBI" id="CHEBI:58343"/>
        <dbReference type="ChEBI" id="CHEBI:64479"/>
        <dbReference type="EC" id="2.7.8.7"/>
    </reaction>
</comment>
<dbReference type="InterPro" id="IPR037143">
    <property type="entry name" value="4-PPantetheinyl_Trfase_dom_sf"/>
</dbReference>